<keyword evidence="7" id="KW-0119">Carbohydrate metabolism</keyword>
<evidence type="ECO:0000259" key="9">
    <source>
        <dbReference type="SMART" id="SM00813"/>
    </source>
</evidence>
<sequence length="511" mass="58162">MKINKKGEKTMAKLIINEENKKSRIEPEIYGHFSEHLGRCIYEGIYVGEKSEIPNVNGMRTDVVDALKELKVPVLRWPGGCFADEYHWMDGIGPKEKRKKMINTHWGGVVEDNSFGTHEYMELCRQIGCKTYVNGNLGSGTVREMSEWVEYMTFEGVSPMADLRKENGHEAPWKVDYFGVGNENWGCGGNMTPEYYANEYRRYQTYVRNYHPDRPIKKICCGANVADYYWTKGVLNTAFDHAEQWHGFMDGLSLHYYVHPEGWEIKGSSTDFDADVWYKTLSKALYMETLIERHGAIMDEYDPDKKVGMIVDEWGTWYTCEPGTNPGFLYQQNTVRDALVAGITLNIFNKHSDRVKMAALAQMVNVLQSVLLTEGGQMIKTPTYHVMHMYRHHQGADLLESTLTGAGEIGSDEWKVPKITESVSMDKDGVITVTMNNLSVEASEKVEIRLANRGYHVVEARIVTDSDMHAHNTFEAPDTVTEKDFAAYEETENGLNVTMPANSVIELRLAK</sequence>
<protein>
    <recommendedName>
        <fullName evidence="5">non-reducing end alpha-L-arabinofuranosidase</fullName>
        <ecNumber evidence="5">3.2.1.55</ecNumber>
    </recommendedName>
</protein>
<dbReference type="Pfam" id="PF06964">
    <property type="entry name" value="Alpha-L-AF_C"/>
    <property type="match status" value="1"/>
</dbReference>
<dbReference type="SUPFAM" id="SSF51011">
    <property type="entry name" value="Glycosyl hydrolase domain"/>
    <property type="match status" value="1"/>
</dbReference>
<evidence type="ECO:0000256" key="3">
    <source>
        <dbReference type="ARBA" id="ARBA00007186"/>
    </source>
</evidence>
<accession>A0A3R6GWJ8</accession>
<dbReference type="PANTHER" id="PTHR43576:SF2">
    <property type="entry name" value="INTRACELLULAR EXO-ALPHA-L-ARABINOFURANOSIDASE 2"/>
    <property type="match status" value="1"/>
</dbReference>
<evidence type="ECO:0000313" key="11">
    <source>
        <dbReference type="Proteomes" id="UP000284051"/>
    </source>
</evidence>
<proteinExistence type="inferred from homology"/>
<dbReference type="EMBL" id="QRID01000015">
    <property type="protein sequence ID" value="RHG26708.1"/>
    <property type="molecule type" value="Genomic_DNA"/>
</dbReference>
<evidence type="ECO:0000256" key="6">
    <source>
        <dbReference type="ARBA" id="ARBA00022801"/>
    </source>
</evidence>
<evidence type="ECO:0000256" key="5">
    <source>
        <dbReference type="ARBA" id="ARBA00012670"/>
    </source>
</evidence>
<keyword evidence="6" id="KW-0378">Hydrolase</keyword>
<dbReference type="Gene3D" id="2.60.40.1180">
    <property type="entry name" value="Golgi alpha-mannosidase II"/>
    <property type="match status" value="1"/>
</dbReference>
<name>A0A3R6GWJ8_9FIRM</name>
<dbReference type="SMART" id="SM00813">
    <property type="entry name" value="Alpha-L-AF_C"/>
    <property type="match status" value="1"/>
</dbReference>
<evidence type="ECO:0000256" key="8">
    <source>
        <dbReference type="ARBA" id="ARBA00023295"/>
    </source>
</evidence>
<reference evidence="10 11" key="1">
    <citation type="submission" date="2018-08" db="EMBL/GenBank/DDBJ databases">
        <title>A genome reference for cultivated species of the human gut microbiota.</title>
        <authorList>
            <person name="Zou Y."/>
            <person name="Xue W."/>
            <person name="Luo G."/>
        </authorList>
    </citation>
    <scope>NUCLEOTIDE SEQUENCE [LARGE SCALE GENOMIC DNA]</scope>
    <source>
        <strain evidence="10 11">AM22-21LB</strain>
    </source>
</reference>
<feature type="domain" description="Alpha-L-arabinofuranosidase C-terminal" evidence="9">
    <location>
        <begin position="312"/>
        <end position="503"/>
    </location>
</feature>
<dbReference type="Proteomes" id="UP000284051">
    <property type="component" value="Unassembled WGS sequence"/>
</dbReference>
<dbReference type="GO" id="GO:0046556">
    <property type="term" value="F:alpha-L-arabinofuranosidase activity"/>
    <property type="evidence" value="ECO:0007669"/>
    <property type="project" value="UniProtKB-EC"/>
</dbReference>
<comment type="subunit">
    <text evidence="4">Homohexamer; trimer of dimers.</text>
</comment>
<evidence type="ECO:0000256" key="4">
    <source>
        <dbReference type="ARBA" id="ARBA00011165"/>
    </source>
</evidence>
<gene>
    <name evidence="10" type="ORF">DW264_14205</name>
</gene>
<dbReference type="EC" id="3.2.1.55" evidence="5"/>
<comment type="caution">
    <text evidence="10">The sequence shown here is derived from an EMBL/GenBank/DDBJ whole genome shotgun (WGS) entry which is preliminary data.</text>
</comment>
<dbReference type="AlphaFoldDB" id="A0A3R6GWJ8"/>
<dbReference type="InterPro" id="IPR013780">
    <property type="entry name" value="Glyco_hydro_b"/>
</dbReference>
<evidence type="ECO:0000256" key="1">
    <source>
        <dbReference type="ARBA" id="ARBA00001462"/>
    </source>
</evidence>
<dbReference type="GO" id="GO:0046373">
    <property type="term" value="P:L-arabinose metabolic process"/>
    <property type="evidence" value="ECO:0007669"/>
    <property type="project" value="InterPro"/>
</dbReference>
<dbReference type="InterPro" id="IPR017853">
    <property type="entry name" value="GH"/>
</dbReference>
<dbReference type="Gene3D" id="3.20.20.80">
    <property type="entry name" value="Glycosidases"/>
    <property type="match status" value="1"/>
</dbReference>
<evidence type="ECO:0000313" key="10">
    <source>
        <dbReference type="EMBL" id="RHG26708.1"/>
    </source>
</evidence>
<comment type="similarity">
    <text evidence="3">Belongs to the glycosyl hydrolase 51 family.</text>
</comment>
<evidence type="ECO:0000256" key="2">
    <source>
        <dbReference type="ARBA" id="ARBA00004881"/>
    </source>
</evidence>
<comment type="pathway">
    <text evidence="2">Glycan metabolism.</text>
</comment>
<dbReference type="GO" id="GO:0000272">
    <property type="term" value="P:polysaccharide catabolic process"/>
    <property type="evidence" value="ECO:0007669"/>
    <property type="project" value="TreeGrafter"/>
</dbReference>
<dbReference type="InterPro" id="IPR010720">
    <property type="entry name" value="Alpha-L-AF_C"/>
</dbReference>
<organism evidence="10 11">
    <name type="scientific">Roseburia intestinalis</name>
    <dbReference type="NCBI Taxonomy" id="166486"/>
    <lineage>
        <taxon>Bacteria</taxon>
        <taxon>Bacillati</taxon>
        <taxon>Bacillota</taxon>
        <taxon>Clostridia</taxon>
        <taxon>Lachnospirales</taxon>
        <taxon>Lachnospiraceae</taxon>
        <taxon>Roseburia</taxon>
    </lineage>
</organism>
<keyword evidence="8" id="KW-0326">Glycosidase</keyword>
<comment type="catalytic activity">
    <reaction evidence="1">
        <text>Hydrolysis of terminal non-reducing alpha-L-arabinofuranoside residues in alpha-L-arabinosides.</text>
        <dbReference type="EC" id="3.2.1.55"/>
    </reaction>
</comment>
<dbReference type="Pfam" id="PF22848">
    <property type="entry name" value="ASD1_dom"/>
    <property type="match status" value="1"/>
</dbReference>
<dbReference type="InterPro" id="IPR055235">
    <property type="entry name" value="ASD1_cat"/>
</dbReference>
<evidence type="ECO:0000256" key="7">
    <source>
        <dbReference type="ARBA" id="ARBA00023277"/>
    </source>
</evidence>
<dbReference type="PANTHER" id="PTHR43576">
    <property type="entry name" value="ALPHA-L-ARABINOFURANOSIDASE C-RELATED"/>
    <property type="match status" value="1"/>
</dbReference>
<dbReference type="SUPFAM" id="SSF51445">
    <property type="entry name" value="(Trans)glycosidases"/>
    <property type="match status" value="1"/>
</dbReference>